<protein>
    <submittedName>
        <fullName evidence="6">Integrin alpha-L-like</fullName>
    </submittedName>
</protein>
<keyword evidence="4" id="KW-0325">Glycoprotein</keyword>
<name>A0A8J4WQ75_CLAMG</name>
<evidence type="ECO:0000256" key="4">
    <source>
        <dbReference type="ARBA" id="ARBA00023180"/>
    </source>
</evidence>
<dbReference type="Gene3D" id="2.60.40.1510">
    <property type="entry name" value="ntegrin, alpha v. Chain A, domain 3"/>
    <property type="match status" value="1"/>
</dbReference>
<dbReference type="PANTHER" id="PTHR23220">
    <property type="entry name" value="INTEGRIN ALPHA"/>
    <property type="match status" value="1"/>
</dbReference>
<feature type="non-terminal residue" evidence="6">
    <location>
        <position position="1"/>
    </location>
</feature>
<evidence type="ECO:0000313" key="7">
    <source>
        <dbReference type="Proteomes" id="UP000727407"/>
    </source>
</evidence>
<dbReference type="OrthoDB" id="5317514at2759"/>
<keyword evidence="7" id="KW-1185">Reference proteome</keyword>
<dbReference type="GO" id="GO:0008305">
    <property type="term" value="C:integrin complex"/>
    <property type="evidence" value="ECO:0007669"/>
    <property type="project" value="TreeGrafter"/>
</dbReference>
<dbReference type="PANTHER" id="PTHR23220:SF84">
    <property type="entry name" value="INTEGRIN ALPHA-L"/>
    <property type="match status" value="1"/>
</dbReference>
<organism evidence="6 7">
    <name type="scientific">Clarias magur</name>
    <name type="common">Asian catfish</name>
    <name type="synonym">Macropteronotus magur</name>
    <dbReference type="NCBI Taxonomy" id="1594786"/>
    <lineage>
        <taxon>Eukaryota</taxon>
        <taxon>Metazoa</taxon>
        <taxon>Chordata</taxon>
        <taxon>Craniata</taxon>
        <taxon>Vertebrata</taxon>
        <taxon>Euteleostomi</taxon>
        <taxon>Actinopterygii</taxon>
        <taxon>Neopterygii</taxon>
        <taxon>Teleostei</taxon>
        <taxon>Ostariophysi</taxon>
        <taxon>Siluriformes</taxon>
        <taxon>Clariidae</taxon>
        <taxon>Clarias</taxon>
    </lineage>
</organism>
<dbReference type="GO" id="GO:0005178">
    <property type="term" value="F:integrin binding"/>
    <property type="evidence" value="ECO:0007669"/>
    <property type="project" value="TreeGrafter"/>
</dbReference>
<keyword evidence="2 6" id="KW-0401">Integrin</keyword>
<gene>
    <name evidence="6" type="ORF">DAT39_023621</name>
</gene>
<accession>A0A8J4WQ75</accession>
<feature type="domain" description="Integrin alpha second immunoglobulin-like" evidence="5">
    <location>
        <begin position="4"/>
        <end position="123"/>
    </location>
</feature>
<evidence type="ECO:0000256" key="3">
    <source>
        <dbReference type="ARBA" id="ARBA00023136"/>
    </source>
</evidence>
<proteinExistence type="predicted"/>
<dbReference type="InterPro" id="IPR032695">
    <property type="entry name" value="Integrin_dom_sf"/>
</dbReference>
<keyword evidence="3" id="KW-0472">Membrane</keyword>
<evidence type="ECO:0000256" key="1">
    <source>
        <dbReference type="ARBA" id="ARBA00004479"/>
    </source>
</evidence>
<dbReference type="GO" id="GO:0009897">
    <property type="term" value="C:external side of plasma membrane"/>
    <property type="evidence" value="ECO:0007669"/>
    <property type="project" value="TreeGrafter"/>
</dbReference>
<evidence type="ECO:0000256" key="2">
    <source>
        <dbReference type="ARBA" id="ARBA00023037"/>
    </source>
</evidence>
<dbReference type="GO" id="GO:0098609">
    <property type="term" value="P:cell-cell adhesion"/>
    <property type="evidence" value="ECO:0007669"/>
    <property type="project" value="TreeGrafter"/>
</dbReference>
<evidence type="ECO:0000259" key="5">
    <source>
        <dbReference type="Pfam" id="PF20805"/>
    </source>
</evidence>
<dbReference type="Pfam" id="PF20805">
    <property type="entry name" value="Integrin_A_Ig_2"/>
    <property type="match status" value="1"/>
</dbReference>
<dbReference type="Proteomes" id="UP000727407">
    <property type="component" value="Unassembled WGS sequence"/>
</dbReference>
<dbReference type="GO" id="GO:0007229">
    <property type="term" value="P:integrin-mediated signaling pathway"/>
    <property type="evidence" value="ECO:0007669"/>
    <property type="project" value="UniProtKB-KW"/>
</dbReference>
<dbReference type="EMBL" id="QNUK01002297">
    <property type="protein sequence ID" value="KAF5879877.1"/>
    <property type="molecule type" value="Genomic_DNA"/>
</dbReference>
<dbReference type="AlphaFoldDB" id="A0A8J4WQ75"/>
<dbReference type="SUPFAM" id="SSF69179">
    <property type="entry name" value="Integrin domains"/>
    <property type="match status" value="1"/>
</dbReference>
<dbReference type="Gene3D" id="2.60.40.1530">
    <property type="entry name" value="ntegrin, alpha v. Chain A, domain 4"/>
    <property type="match status" value="1"/>
</dbReference>
<feature type="non-terminal residue" evidence="6">
    <location>
        <position position="196"/>
    </location>
</feature>
<dbReference type="GO" id="GO:0007160">
    <property type="term" value="P:cell-matrix adhesion"/>
    <property type="evidence" value="ECO:0007669"/>
    <property type="project" value="TreeGrafter"/>
</dbReference>
<evidence type="ECO:0000313" key="6">
    <source>
        <dbReference type="EMBL" id="KAF5879877.1"/>
    </source>
</evidence>
<reference evidence="6" key="1">
    <citation type="submission" date="2020-07" db="EMBL/GenBank/DDBJ databases">
        <title>Clarias magur genome sequencing, assembly and annotation.</title>
        <authorList>
            <person name="Kushwaha B."/>
            <person name="Kumar R."/>
            <person name="Das P."/>
            <person name="Joshi C.G."/>
            <person name="Kumar D."/>
            <person name="Nagpure N.S."/>
            <person name="Pandey M."/>
            <person name="Agarwal S."/>
            <person name="Srivastava S."/>
            <person name="Singh M."/>
            <person name="Sahoo L."/>
            <person name="Jayasankar P."/>
            <person name="Meher P.K."/>
            <person name="Koringa P.G."/>
            <person name="Iquebal M.A."/>
            <person name="Das S.P."/>
            <person name="Bit A."/>
            <person name="Patnaik S."/>
            <person name="Patel N."/>
            <person name="Shah T.M."/>
            <person name="Hinsu A."/>
            <person name="Jena J.K."/>
        </authorList>
    </citation>
    <scope>NUCLEOTIDE SEQUENCE</scope>
    <source>
        <strain evidence="6">CIFAMagur01</strain>
        <tissue evidence="6">Testis</tissue>
    </source>
</reference>
<comment type="caution">
    <text evidence="6">The sequence shown here is derived from an EMBL/GenBank/DDBJ whole genome shotgun (WGS) entry which is preliminary data.</text>
</comment>
<dbReference type="GO" id="GO:0033627">
    <property type="term" value="P:cell adhesion mediated by integrin"/>
    <property type="evidence" value="ECO:0007669"/>
    <property type="project" value="TreeGrafter"/>
</dbReference>
<comment type="subcellular location">
    <subcellularLocation>
        <location evidence="1">Membrane</location>
        <topology evidence="1">Single-pass type I membrane protein</topology>
    </subcellularLocation>
</comment>
<sequence>NSTLLVVDQASFIIHVTLLNPGDDSFNTSVVLLFPPGLSLSLFKTIKANRRTLSSCGDRDEGALNKTTCSISLPVYRSNTEAVFEGVFRISREYNWTDVMKMTLVASSDNNRNTSNTTVMKTLPVQFSVDVAVSSAPELSVTHLNFSLGDKDPKPISLVFKVSNLGLKGLPVTVSFRIPYHTDEENFHLVDNTASP</sequence>
<dbReference type="InterPro" id="IPR048285">
    <property type="entry name" value="Integrin_alpha_Ig-like_2"/>
</dbReference>